<comment type="caution">
    <text evidence="1">The sequence shown here is derived from an EMBL/GenBank/DDBJ whole genome shotgun (WGS) entry which is preliminary data.</text>
</comment>
<keyword evidence="2" id="KW-1185">Reference proteome</keyword>
<dbReference type="AlphaFoldDB" id="A0A9N7VKA1"/>
<reference evidence="1" key="1">
    <citation type="submission" date="2020-03" db="EMBL/GenBank/DDBJ databases">
        <authorList>
            <person name="Weist P."/>
        </authorList>
    </citation>
    <scope>NUCLEOTIDE SEQUENCE</scope>
</reference>
<protein>
    <submittedName>
        <fullName evidence="1">Uncharacterized protein</fullName>
    </submittedName>
</protein>
<name>A0A9N7VKA1_PLEPL</name>
<sequence length="111" mass="11990">MWKGGFAGSSVQAFPGLFTPRDVLSLFVLYAKQHPQPRVPHTLHPLHPSPTAPAPELQCGVAGEVEVEEGEERMKSAIVPKPVRADQCQSTMCVQNNSTESDSMYAQALSG</sequence>
<evidence type="ECO:0000313" key="2">
    <source>
        <dbReference type="Proteomes" id="UP001153269"/>
    </source>
</evidence>
<dbReference type="EMBL" id="CADEAL010004034">
    <property type="protein sequence ID" value="CAB1449936.1"/>
    <property type="molecule type" value="Genomic_DNA"/>
</dbReference>
<accession>A0A9N7VKA1</accession>
<evidence type="ECO:0000313" key="1">
    <source>
        <dbReference type="EMBL" id="CAB1449936.1"/>
    </source>
</evidence>
<organism evidence="1 2">
    <name type="scientific">Pleuronectes platessa</name>
    <name type="common">European plaice</name>
    <dbReference type="NCBI Taxonomy" id="8262"/>
    <lineage>
        <taxon>Eukaryota</taxon>
        <taxon>Metazoa</taxon>
        <taxon>Chordata</taxon>
        <taxon>Craniata</taxon>
        <taxon>Vertebrata</taxon>
        <taxon>Euteleostomi</taxon>
        <taxon>Actinopterygii</taxon>
        <taxon>Neopterygii</taxon>
        <taxon>Teleostei</taxon>
        <taxon>Neoteleostei</taxon>
        <taxon>Acanthomorphata</taxon>
        <taxon>Carangaria</taxon>
        <taxon>Pleuronectiformes</taxon>
        <taxon>Pleuronectoidei</taxon>
        <taxon>Pleuronectidae</taxon>
        <taxon>Pleuronectes</taxon>
    </lineage>
</organism>
<dbReference type="Proteomes" id="UP001153269">
    <property type="component" value="Unassembled WGS sequence"/>
</dbReference>
<gene>
    <name evidence="1" type="ORF">PLEPLA_LOCUS37622</name>
</gene>
<proteinExistence type="predicted"/>